<dbReference type="InterPro" id="IPR046863">
    <property type="entry name" value="MbnP-like_dom"/>
</dbReference>
<evidence type="ECO:0000313" key="2">
    <source>
        <dbReference type="EMBL" id="ANO51390.1"/>
    </source>
</evidence>
<dbReference type="KEGG" id="woc:BA177_09425"/>
<reference evidence="2 3" key="1">
    <citation type="submission" date="2016-06" db="EMBL/GenBank/DDBJ databases">
        <title>Complete genome sequence of a deep-branching marine Gamma Proteobacterium Woeseia oceani type strain XK5.</title>
        <authorList>
            <person name="Mu D."/>
            <person name="Du Z."/>
        </authorList>
    </citation>
    <scope>NUCLEOTIDE SEQUENCE [LARGE SCALE GENOMIC DNA]</scope>
    <source>
        <strain evidence="2 3">XK5</strain>
    </source>
</reference>
<dbReference type="NCBIfam" id="TIGR04052">
    <property type="entry name" value="MbnP_like_WxW"/>
    <property type="match status" value="1"/>
</dbReference>
<sequence length="285" mass="30672">MQAVRTAYRAPAIIFGSMRRLLTTIFSCSLLLLAACGEQRLPVEIRFAAYYADSEVSCLENNSGIGLSDLRFFVHDVRLQTADGGEARLTLTPEPGWQTDSVALIDLENAGHGCINGSLETNIRLQGTVPAGTYDGLSFRVGVPDVLNHADPLYAEAPLSQTAMHWHWRSGYKFMRAGVRQGDDGAWLHLGSAGCQGTIGNLSGCERANRPTVRLPGFDAQRHAVALDLQRLFAASSLRDGLIDSCQMGPDEELCDGIAMALGLDLADGSSAGPAKAFKTVDFRQ</sequence>
<evidence type="ECO:0000313" key="3">
    <source>
        <dbReference type="Proteomes" id="UP000092695"/>
    </source>
</evidence>
<evidence type="ECO:0000259" key="1">
    <source>
        <dbReference type="Pfam" id="PF20243"/>
    </source>
</evidence>
<dbReference type="Proteomes" id="UP000092695">
    <property type="component" value="Chromosome"/>
</dbReference>
<feature type="domain" description="Copper-binding protein MbnP-like" evidence="1">
    <location>
        <begin position="42"/>
        <end position="240"/>
    </location>
</feature>
<accession>A0A193LFS8</accession>
<dbReference type="EMBL" id="CP016268">
    <property type="protein sequence ID" value="ANO51390.1"/>
    <property type="molecule type" value="Genomic_DNA"/>
</dbReference>
<dbReference type="AlphaFoldDB" id="A0A193LFS8"/>
<dbReference type="InterPro" id="IPR023977">
    <property type="entry name" value="MbnP-like"/>
</dbReference>
<organism evidence="2 3">
    <name type="scientific">Woeseia oceani</name>
    <dbReference type="NCBI Taxonomy" id="1548547"/>
    <lineage>
        <taxon>Bacteria</taxon>
        <taxon>Pseudomonadati</taxon>
        <taxon>Pseudomonadota</taxon>
        <taxon>Gammaproteobacteria</taxon>
        <taxon>Woeseiales</taxon>
        <taxon>Woeseiaceae</taxon>
        <taxon>Woeseia</taxon>
    </lineage>
</organism>
<dbReference type="STRING" id="1548547.BA177_09425"/>
<dbReference type="Pfam" id="PF20243">
    <property type="entry name" value="MbnP"/>
    <property type="match status" value="1"/>
</dbReference>
<protein>
    <submittedName>
        <fullName evidence="2">Metallo-mystery pair system four-Cys motif protein</fullName>
    </submittedName>
</protein>
<proteinExistence type="predicted"/>
<gene>
    <name evidence="2" type="ORF">BA177_09425</name>
</gene>
<keyword evidence="3" id="KW-1185">Reference proteome</keyword>
<name>A0A193LFS8_9GAMM</name>